<proteinExistence type="inferred from homology"/>
<dbReference type="AlphaFoldDB" id="X1M7D8"/>
<gene>
    <name evidence="4" type="ORF">S06H3_22592</name>
</gene>
<dbReference type="GO" id="GO:0016836">
    <property type="term" value="F:hydro-lyase activity"/>
    <property type="evidence" value="ECO:0007669"/>
    <property type="project" value="InterPro"/>
</dbReference>
<evidence type="ECO:0000256" key="1">
    <source>
        <dbReference type="ARBA" id="ARBA00008876"/>
    </source>
</evidence>
<sequence length="165" mass="18084">ARDMAHLKLRQLLLHKENLPEDFSGGVIFHAGPVVKKIDGGWEIWVIGPTTSIRMEPYAEMVGQLGIKVIVGKGGMGEDTLQSLAKHGSVYLLAAPGCGVTHAEAVKKVLRVHWLAELSVPEAIWVLEVNKWGPLIVGMDAHGRSIFKCIALKASNVKERFFKVQ</sequence>
<feature type="non-terminal residue" evidence="4">
    <location>
        <position position="1"/>
    </location>
</feature>
<dbReference type="NCBIfam" id="TIGR00723">
    <property type="entry name" value="ttdB_fumA_fumB"/>
    <property type="match status" value="1"/>
</dbReference>
<name>X1M7D8_9ZZZZ</name>
<dbReference type="Gene3D" id="3.20.130.10">
    <property type="entry name" value="Fe-S hydro-lyase, tartrate dehydratase beta-type, catalytic domain"/>
    <property type="match status" value="1"/>
</dbReference>
<dbReference type="PANTHER" id="PTHR43351:SF2">
    <property type="entry name" value="L(+)-TARTRATE DEHYDRATASE SUBUNIT BETA-RELATED"/>
    <property type="match status" value="1"/>
</dbReference>
<dbReference type="InterPro" id="IPR036660">
    <property type="entry name" value="Fe-S_hydroAse_TtdB_cat_sf"/>
</dbReference>
<protein>
    <recommendedName>
        <fullName evidence="3">Fe-S hydro-lyase tartrate dehydratase beta-type catalytic domain-containing protein</fullName>
    </recommendedName>
</protein>
<evidence type="ECO:0000259" key="3">
    <source>
        <dbReference type="Pfam" id="PF05683"/>
    </source>
</evidence>
<comment type="caution">
    <text evidence="4">The sequence shown here is derived from an EMBL/GenBank/DDBJ whole genome shotgun (WGS) entry which is preliminary data.</text>
</comment>
<evidence type="ECO:0000313" key="4">
    <source>
        <dbReference type="EMBL" id="GAI02289.1"/>
    </source>
</evidence>
<organism evidence="4">
    <name type="scientific">marine sediment metagenome</name>
    <dbReference type="NCBI Taxonomy" id="412755"/>
    <lineage>
        <taxon>unclassified sequences</taxon>
        <taxon>metagenomes</taxon>
        <taxon>ecological metagenomes</taxon>
    </lineage>
</organism>
<comment type="similarity">
    <text evidence="1">Belongs to the class-I fumarase family.</text>
</comment>
<feature type="domain" description="Fe-S hydro-lyase tartrate dehydratase beta-type catalytic" evidence="3">
    <location>
        <begin position="1"/>
        <end position="148"/>
    </location>
</feature>
<dbReference type="SUPFAM" id="SSF117457">
    <property type="entry name" value="FumA C-terminal domain-like"/>
    <property type="match status" value="1"/>
</dbReference>
<keyword evidence="2" id="KW-0456">Lyase</keyword>
<dbReference type="PANTHER" id="PTHR43351">
    <property type="entry name" value="L(+)-TARTRATE DEHYDRATASE SUBUNIT BETA"/>
    <property type="match status" value="1"/>
</dbReference>
<evidence type="ECO:0000256" key="2">
    <source>
        <dbReference type="ARBA" id="ARBA00023239"/>
    </source>
</evidence>
<dbReference type="Pfam" id="PF05683">
    <property type="entry name" value="Fumerase_C"/>
    <property type="match status" value="1"/>
</dbReference>
<accession>X1M7D8</accession>
<dbReference type="InterPro" id="IPR004647">
    <property type="entry name" value="Fe-S_hydro-lyase_TtdB-typ_cat"/>
</dbReference>
<dbReference type="EMBL" id="BARV01012101">
    <property type="protein sequence ID" value="GAI02289.1"/>
    <property type="molecule type" value="Genomic_DNA"/>
</dbReference>
<reference evidence="4" key="1">
    <citation type="journal article" date="2014" name="Front. Microbiol.">
        <title>High frequency of phylogenetically diverse reductive dehalogenase-homologous genes in deep subseafloor sedimentary metagenomes.</title>
        <authorList>
            <person name="Kawai M."/>
            <person name="Futagami T."/>
            <person name="Toyoda A."/>
            <person name="Takaki Y."/>
            <person name="Nishi S."/>
            <person name="Hori S."/>
            <person name="Arai W."/>
            <person name="Tsubouchi T."/>
            <person name="Morono Y."/>
            <person name="Uchiyama I."/>
            <person name="Ito T."/>
            <person name="Fujiyama A."/>
            <person name="Inagaki F."/>
            <person name="Takami H."/>
        </authorList>
    </citation>
    <scope>NUCLEOTIDE SEQUENCE</scope>
    <source>
        <strain evidence="4">Expedition CK06-06</strain>
    </source>
</reference>